<evidence type="ECO:0000313" key="4">
    <source>
        <dbReference type="Proteomes" id="UP000594364"/>
    </source>
</evidence>
<dbReference type="Proteomes" id="UP000594364">
    <property type="component" value="Chromosome 4"/>
</dbReference>
<sequence length="449" mass="47571">MGWSGQAERHPVQTSAVIVLGARQGPALPPPSPPTPCVSPSDSALVREPAGCFSLEQPPFKQEDTDSSRVALPPPPPPPPQSPCHQESAAVESRLRQGMRVLNTEATALADLSKLYETDSVAREGFNQAVRTIARRGQSNGKLVIIGVGKSGHIGKKLVATMQSLGIPAVFLHPTEALHGDLGIIDAHDTLMFITYSGKTQELMLLLPHLDEALPTIVLTSHIRRDTCEMIKRRPNIILLPAPIPESETISLGVAAPTSSTTVALALGDALAITAAKEMHHSIAATFAKNHPGGAIGAAAATTTSPQTLKNICVLLDDIPHLRGLGLTWTSQGIELLRAGVDSASGWVRTQDDKVASPSRIRQIPTVQLHQPLAQLPHVFASLRDMLAMSSDTPIRQAGDVVRSTRQNSLGDTLPCSADVIGVTEGGEIIGVLEARRLFELHGSSRDGA</sequence>
<dbReference type="PANTHER" id="PTHR38418:SF2">
    <property type="entry name" value="SUGAR ISOMERASE, KPSF_GUTQ (AFU_ORTHOLOGUE AFUA_6G08860)"/>
    <property type="match status" value="1"/>
</dbReference>
<dbReference type="PROSITE" id="PS51464">
    <property type="entry name" value="SIS"/>
    <property type="match status" value="1"/>
</dbReference>
<gene>
    <name evidence="3" type="ORF">C2857_001198</name>
</gene>
<dbReference type="GO" id="GO:0097367">
    <property type="term" value="F:carbohydrate derivative binding"/>
    <property type="evidence" value="ECO:0007669"/>
    <property type="project" value="InterPro"/>
</dbReference>
<dbReference type="EMBL" id="CP031388">
    <property type="protein sequence ID" value="QPH04299.1"/>
    <property type="molecule type" value="Genomic_DNA"/>
</dbReference>
<feature type="compositionally biased region" description="Pro residues" evidence="1">
    <location>
        <begin position="27"/>
        <end position="37"/>
    </location>
</feature>
<dbReference type="InterPro" id="IPR035474">
    <property type="entry name" value="SIS_Kpsf"/>
</dbReference>
<name>A0A7S9PWL0_EPIFF</name>
<dbReference type="CDD" id="cd05014">
    <property type="entry name" value="SIS_Kpsf"/>
    <property type="match status" value="1"/>
</dbReference>
<feature type="domain" description="SIS" evidence="2">
    <location>
        <begin position="133"/>
        <end position="281"/>
    </location>
</feature>
<dbReference type="AlphaFoldDB" id="A0A7S9PWL0"/>
<dbReference type="OrthoDB" id="1872003at2759"/>
<dbReference type="GO" id="GO:1901135">
    <property type="term" value="P:carbohydrate derivative metabolic process"/>
    <property type="evidence" value="ECO:0007669"/>
    <property type="project" value="InterPro"/>
</dbReference>
<evidence type="ECO:0000259" key="2">
    <source>
        <dbReference type="PROSITE" id="PS51464"/>
    </source>
</evidence>
<feature type="compositionally biased region" description="Pro residues" evidence="1">
    <location>
        <begin position="72"/>
        <end position="82"/>
    </location>
</feature>
<dbReference type="InterPro" id="IPR001347">
    <property type="entry name" value="SIS_dom"/>
</dbReference>
<accession>A0A7S9PWL0</accession>
<dbReference type="PANTHER" id="PTHR38418">
    <property type="entry name" value="SUGAR ISOMERASE, KPSF/GUTQ (AFU_ORTHOLOGUE AFUA_6G08860)"/>
    <property type="match status" value="1"/>
</dbReference>
<organism evidence="3 4">
    <name type="scientific">Epichloe festucae (strain Fl1)</name>
    <dbReference type="NCBI Taxonomy" id="877507"/>
    <lineage>
        <taxon>Eukaryota</taxon>
        <taxon>Fungi</taxon>
        <taxon>Dikarya</taxon>
        <taxon>Ascomycota</taxon>
        <taxon>Pezizomycotina</taxon>
        <taxon>Sordariomycetes</taxon>
        <taxon>Hypocreomycetidae</taxon>
        <taxon>Hypocreales</taxon>
        <taxon>Clavicipitaceae</taxon>
        <taxon>Epichloe</taxon>
    </lineage>
</organism>
<proteinExistence type="predicted"/>
<reference evidence="3 4" key="1">
    <citation type="journal article" date="2018" name="PLoS Genet.">
        <title>Repeat elements organise 3D genome structure and mediate transcription in the filamentous fungus Epichloe festucae.</title>
        <authorList>
            <person name="Winter D.J."/>
            <person name="Ganley A.R.D."/>
            <person name="Young C.A."/>
            <person name="Liachko I."/>
            <person name="Schardl C.L."/>
            <person name="Dupont P.Y."/>
            <person name="Berry D."/>
            <person name="Ram A."/>
            <person name="Scott B."/>
            <person name="Cox M.P."/>
        </authorList>
    </citation>
    <scope>NUCLEOTIDE SEQUENCE [LARGE SCALE GENOMIC DNA]</scope>
    <source>
        <strain evidence="3 4">Fl1</strain>
    </source>
</reference>
<evidence type="ECO:0000256" key="1">
    <source>
        <dbReference type="SAM" id="MobiDB-lite"/>
    </source>
</evidence>
<dbReference type="SUPFAM" id="SSF53697">
    <property type="entry name" value="SIS domain"/>
    <property type="match status" value="1"/>
</dbReference>
<dbReference type="InterPro" id="IPR046348">
    <property type="entry name" value="SIS_dom_sf"/>
</dbReference>
<evidence type="ECO:0000313" key="3">
    <source>
        <dbReference type="EMBL" id="QPH04299.1"/>
    </source>
</evidence>
<keyword evidence="4" id="KW-1185">Reference proteome</keyword>
<dbReference type="Pfam" id="PF01380">
    <property type="entry name" value="SIS"/>
    <property type="match status" value="1"/>
</dbReference>
<protein>
    <recommendedName>
        <fullName evidence="2">SIS domain-containing protein</fullName>
    </recommendedName>
</protein>
<dbReference type="Gene3D" id="3.40.50.10490">
    <property type="entry name" value="Glucose-6-phosphate isomerase like protein, domain 1"/>
    <property type="match status" value="1"/>
</dbReference>
<feature type="region of interest" description="Disordered" evidence="1">
    <location>
        <begin position="1"/>
        <end position="87"/>
    </location>
</feature>